<dbReference type="EMBL" id="BNDV01000017">
    <property type="protein sequence ID" value="GHI17511.1"/>
    <property type="molecule type" value="Genomic_DNA"/>
</dbReference>
<sequence length="182" mass="19495">MLSLTMNDAAAEVLGVPVGRALFAPPPGGLAPGLRDRLAEGIRRRGHVLAWAGSAGNAAEVPAPFADLTGWECAESSLHLEDHVPVDVRIVDGAPQISQDDQQVLLLHGITFALEFWQLVAVLDGLGPVRCIVSANETNATFRFHQVRDGERWNRPDLDGYRLDKMVVIDLAPAGPPGEPSP</sequence>
<proteinExistence type="predicted"/>
<keyword evidence="2" id="KW-1185">Reference proteome</keyword>
<evidence type="ECO:0000313" key="2">
    <source>
        <dbReference type="Proteomes" id="UP000660554"/>
    </source>
</evidence>
<comment type="caution">
    <text evidence="1">The sequence shown here is derived from an EMBL/GenBank/DDBJ whole genome shotgun (WGS) entry which is preliminary data.</text>
</comment>
<protein>
    <submittedName>
        <fullName evidence="1">Uncharacterized protein</fullName>
    </submittedName>
</protein>
<dbReference type="Proteomes" id="UP000660554">
    <property type="component" value="Unassembled WGS sequence"/>
</dbReference>
<reference evidence="2" key="1">
    <citation type="submission" date="2020-09" db="EMBL/GenBank/DDBJ databases">
        <title>Whole genome shotgun sequence of Streptomyces cinnamonensis NBRC 15873.</title>
        <authorList>
            <person name="Komaki H."/>
            <person name="Tamura T."/>
        </authorList>
    </citation>
    <scope>NUCLEOTIDE SEQUENCE [LARGE SCALE GENOMIC DNA]</scope>
    <source>
        <strain evidence="2">NBRC 15873</strain>
    </source>
</reference>
<name>A0ABQ3NXL6_STRVG</name>
<organism evidence="1 2">
    <name type="scientific">Streptomyces virginiae</name>
    <name type="common">Streptomyces cinnamonensis</name>
    <dbReference type="NCBI Taxonomy" id="1961"/>
    <lineage>
        <taxon>Bacteria</taxon>
        <taxon>Bacillati</taxon>
        <taxon>Actinomycetota</taxon>
        <taxon>Actinomycetes</taxon>
        <taxon>Kitasatosporales</taxon>
        <taxon>Streptomycetaceae</taxon>
        <taxon>Streptomyces</taxon>
    </lineage>
</organism>
<accession>A0ABQ3NXL6</accession>
<evidence type="ECO:0000313" key="1">
    <source>
        <dbReference type="EMBL" id="GHI17511.1"/>
    </source>
</evidence>
<gene>
    <name evidence="1" type="ORF">Scinn_69740</name>
</gene>